<evidence type="ECO:0000256" key="8">
    <source>
        <dbReference type="ARBA" id="ARBA00022869"/>
    </source>
</evidence>
<evidence type="ECO:0000256" key="17">
    <source>
        <dbReference type="ARBA" id="ARBA00078827"/>
    </source>
</evidence>
<dbReference type="GO" id="GO:0005201">
    <property type="term" value="F:extracellular matrix structural constituent"/>
    <property type="evidence" value="ECO:0007669"/>
    <property type="project" value="TreeGrafter"/>
</dbReference>
<dbReference type="Pfam" id="PF06009">
    <property type="entry name" value="Laminin_II"/>
    <property type="match status" value="1"/>
</dbReference>
<dbReference type="InterPro" id="IPR002049">
    <property type="entry name" value="LE_dom"/>
</dbReference>
<dbReference type="InterPro" id="IPR008211">
    <property type="entry name" value="Laminin_N"/>
</dbReference>
<keyword evidence="11 20" id="KW-1015">Disulfide bond</keyword>
<dbReference type="InterPro" id="IPR056863">
    <property type="entry name" value="LMN_ATRN_NET-like_EGF"/>
</dbReference>
<evidence type="ECO:0000256" key="5">
    <source>
        <dbReference type="ARBA" id="ARBA00022553"/>
    </source>
</evidence>
<dbReference type="FunFam" id="2.60.120.260:FF:000017">
    <property type="entry name" value="Laminin subunit alpha 2"/>
    <property type="match status" value="1"/>
</dbReference>
<feature type="domain" description="Laminin EGF-like" evidence="23">
    <location>
        <begin position="1281"/>
        <end position="1329"/>
    </location>
</feature>
<dbReference type="PANTHER" id="PTHR10574:SF409">
    <property type="entry name" value="LAMININ SUBUNIT ALPHA-1"/>
    <property type="match status" value="1"/>
</dbReference>
<dbReference type="Gene3D" id="2.170.300.10">
    <property type="entry name" value="Tie2 ligand-binding domain superfamily"/>
    <property type="match status" value="1"/>
</dbReference>
<feature type="disulfide bond" evidence="20">
    <location>
        <begin position="639"/>
        <end position="648"/>
    </location>
</feature>
<feature type="coiled-coil region" evidence="21">
    <location>
        <begin position="1614"/>
        <end position="1645"/>
    </location>
</feature>
<evidence type="ECO:0000256" key="12">
    <source>
        <dbReference type="ARBA" id="ARBA00023180"/>
    </source>
</evidence>
<dbReference type="SMART" id="SM00281">
    <property type="entry name" value="LamB"/>
    <property type="match status" value="1"/>
</dbReference>
<dbReference type="GO" id="GO:0009888">
    <property type="term" value="P:tissue development"/>
    <property type="evidence" value="ECO:0007669"/>
    <property type="project" value="TreeGrafter"/>
</dbReference>
<feature type="domain" description="Laminin EGF-like" evidence="23">
    <location>
        <begin position="728"/>
        <end position="780"/>
    </location>
</feature>
<feature type="domain" description="Laminin G" evidence="22">
    <location>
        <begin position="2060"/>
        <end position="2236"/>
    </location>
</feature>
<dbReference type="FunFam" id="2.10.25.10:FF:000065">
    <property type="entry name" value="Laminin subunit beta 1"/>
    <property type="match status" value="1"/>
</dbReference>
<name>A0A4W5KIC0_9TELE</name>
<feature type="domain" description="Laminin EGF-like" evidence="23">
    <location>
        <begin position="830"/>
        <end position="876"/>
    </location>
</feature>
<dbReference type="CDD" id="cd00055">
    <property type="entry name" value="EGF_Lam"/>
    <property type="match status" value="14"/>
</dbReference>
<dbReference type="Pfam" id="PF00052">
    <property type="entry name" value="Laminin_B"/>
    <property type="match status" value="2"/>
</dbReference>
<dbReference type="Gene3D" id="2.10.25.10">
    <property type="entry name" value="Laminin"/>
    <property type="match status" value="13"/>
</dbReference>
<evidence type="ECO:0000313" key="26">
    <source>
        <dbReference type="Ensembl" id="ENSHHUP00000016067.1"/>
    </source>
</evidence>
<feature type="domain" description="Laminin EGF-like" evidence="23">
    <location>
        <begin position="923"/>
        <end position="968"/>
    </location>
</feature>
<evidence type="ECO:0000256" key="11">
    <source>
        <dbReference type="ARBA" id="ARBA00023157"/>
    </source>
</evidence>
<feature type="disulfide bond" evidence="20">
    <location>
        <begin position="764"/>
        <end position="778"/>
    </location>
</feature>
<dbReference type="InterPro" id="IPR000034">
    <property type="entry name" value="Laminin_IV"/>
</dbReference>
<accession>A0A4W5KIC0</accession>
<feature type="domain" description="Laminin EGF-like" evidence="23">
    <location>
        <begin position="621"/>
        <end position="669"/>
    </location>
</feature>
<feature type="domain" description="Laminin EGF-like" evidence="23">
    <location>
        <begin position="781"/>
        <end position="829"/>
    </location>
</feature>
<dbReference type="Pfam" id="PF00055">
    <property type="entry name" value="Laminin_N"/>
    <property type="match status" value="1"/>
</dbReference>
<dbReference type="GO" id="GO:0005576">
    <property type="term" value="C:extracellular region"/>
    <property type="evidence" value="ECO:0007669"/>
    <property type="project" value="UniProtKB-ARBA"/>
</dbReference>
<evidence type="ECO:0000256" key="3">
    <source>
        <dbReference type="ARBA" id="ARBA00022525"/>
    </source>
</evidence>
<keyword evidence="8" id="KW-0084">Basement membrane</keyword>
<feature type="disulfide bond" evidence="20">
    <location>
        <begin position="781"/>
        <end position="793"/>
    </location>
</feature>
<feature type="domain" description="Laminin EGF-like" evidence="23">
    <location>
        <begin position="877"/>
        <end position="922"/>
    </location>
</feature>
<dbReference type="SMART" id="SM00180">
    <property type="entry name" value="EGF_Lam"/>
    <property type="match status" value="15"/>
</dbReference>
<feature type="domain" description="Laminin EGF-like" evidence="23">
    <location>
        <begin position="376"/>
        <end position="432"/>
    </location>
</feature>
<dbReference type="SUPFAM" id="SSF57196">
    <property type="entry name" value="EGF/Laminin"/>
    <property type="match status" value="9"/>
</dbReference>
<feature type="domain" description="Laminin EGF-like" evidence="23">
    <location>
        <begin position="1330"/>
        <end position="1386"/>
    </location>
</feature>
<feature type="disulfide bond" evidence="20">
    <location>
        <begin position="830"/>
        <end position="842"/>
    </location>
</feature>
<feature type="domain" description="Laminin IV type A" evidence="24">
    <location>
        <begin position="1055"/>
        <end position="1239"/>
    </location>
</feature>
<dbReference type="PROSITE" id="PS50027">
    <property type="entry name" value="EGF_LAM_2"/>
    <property type="match status" value="11"/>
</dbReference>
<evidence type="ECO:0000256" key="18">
    <source>
        <dbReference type="ARBA" id="ARBA00079116"/>
    </source>
</evidence>
<feature type="domain" description="Laminin N-terminal" evidence="25">
    <location>
        <begin position="1"/>
        <end position="248"/>
    </location>
</feature>
<dbReference type="InterPro" id="IPR013320">
    <property type="entry name" value="ConA-like_dom_sf"/>
</dbReference>
<dbReference type="FunFam" id="2.10.25.10:FF:000069">
    <property type="entry name" value="Laminin subunit alpha 1"/>
    <property type="match status" value="1"/>
</dbReference>
<comment type="caution">
    <text evidence="20">Lacks conserved residue(s) required for the propagation of feature annotation.</text>
</comment>
<evidence type="ECO:0000256" key="6">
    <source>
        <dbReference type="ARBA" id="ARBA00022729"/>
    </source>
</evidence>
<feature type="disulfide bond" evidence="20">
    <location>
        <begin position="752"/>
        <end position="761"/>
    </location>
</feature>
<dbReference type="CDD" id="cd00110">
    <property type="entry name" value="LamG"/>
    <property type="match status" value="5"/>
</dbReference>
<dbReference type="Pfam" id="PF00054">
    <property type="entry name" value="Laminin_G_1"/>
    <property type="match status" value="4"/>
</dbReference>
<dbReference type="SUPFAM" id="SSF49785">
    <property type="entry name" value="Galactose-binding domain-like"/>
    <property type="match status" value="1"/>
</dbReference>
<dbReference type="Pfam" id="PF02210">
    <property type="entry name" value="Laminin_G_2"/>
    <property type="match status" value="1"/>
</dbReference>
<dbReference type="FunFam" id="2.10.25.10:FF:000051">
    <property type="entry name" value="Laminin subunit alpha 4"/>
    <property type="match status" value="1"/>
</dbReference>
<evidence type="ECO:0000313" key="27">
    <source>
        <dbReference type="Proteomes" id="UP000314982"/>
    </source>
</evidence>
<comment type="subcellular location">
    <subcellularLocation>
        <location evidence="2">Secreted</location>
        <location evidence="2">Extracellular space</location>
        <location evidence="2">Extracellular matrix</location>
        <location evidence="2">Basement membrane</location>
    </subcellularLocation>
</comment>
<evidence type="ECO:0000256" key="19">
    <source>
        <dbReference type="PROSITE-ProRule" id="PRU00122"/>
    </source>
</evidence>
<dbReference type="InterPro" id="IPR010307">
    <property type="entry name" value="Laminin_dom_II"/>
</dbReference>
<feature type="disulfide bond" evidence="20">
    <location>
        <begin position="1389"/>
        <end position="1406"/>
    </location>
</feature>
<feature type="disulfide bond" evidence="20">
    <location>
        <begin position="408"/>
        <end position="417"/>
    </location>
</feature>
<keyword evidence="27" id="KW-1185">Reference proteome</keyword>
<dbReference type="SMART" id="SM00136">
    <property type="entry name" value="LamNT"/>
    <property type="match status" value="1"/>
</dbReference>
<evidence type="ECO:0000259" key="24">
    <source>
        <dbReference type="PROSITE" id="PS51115"/>
    </source>
</evidence>
<dbReference type="SMART" id="SM01411">
    <property type="entry name" value="Ephrin_rec_like"/>
    <property type="match status" value="3"/>
</dbReference>
<reference evidence="26" key="3">
    <citation type="submission" date="2025-09" db="UniProtKB">
        <authorList>
            <consortium name="Ensembl"/>
        </authorList>
    </citation>
    <scope>IDENTIFICATION</scope>
</reference>
<feature type="disulfide bond" evidence="20">
    <location>
        <begin position="925"/>
        <end position="942"/>
    </location>
</feature>
<dbReference type="GO" id="GO:0009887">
    <property type="term" value="P:animal organ morphogenesis"/>
    <property type="evidence" value="ECO:0007669"/>
    <property type="project" value="TreeGrafter"/>
</dbReference>
<feature type="disulfide bond" evidence="20">
    <location>
        <begin position="783"/>
        <end position="800"/>
    </location>
</feature>
<dbReference type="Gene3D" id="2.60.120.260">
    <property type="entry name" value="Galactose-binding domain-like"/>
    <property type="match status" value="1"/>
</dbReference>
<dbReference type="PRINTS" id="PR00011">
    <property type="entry name" value="EGFLAMININ"/>
</dbReference>
<dbReference type="FunFam" id="2.10.25.10:FF:000189">
    <property type="entry name" value="Laminin subunit alpha 2"/>
    <property type="match status" value="1"/>
</dbReference>
<dbReference type="GO" id="GO:0007411">
    <property type="term" value="P:axon guidance"/>
    <property type="evidence" value="ECO:0007669"/>
    <property type="project" value="TreeGrafter"/>
</dbReference>
<dbReference type="PANTHER" id="PTHR10574">
    <property type="entry name" value="NETRIN/LAMININ-RELATED"/>
    <property type="match status" value="1"/>
</dbReference>
<evidence type="ECO:0000259" key="25">
    <source>
        <dbReference type="PROSITE" id="PS51117"/>
    </source>
</evidence>
<organism evidence="26 27">
    <name type="scientific">Hucho hucho</name>
    <name type="common">huchen</name>
    <dbReference type="NCBI Taxonomy" id="62062"/>
    <lineage>
        <taxon>Eukaryota</taxon>
        <taxon>Metazoa</taxon>
        <taxon>Chordata</taxon>
        <taxon>Craniata</taxon>
        <taxon>Vertebrata</taxon>
        <taxon>Euteleostomi</taxon>
        <taxon>Actinopterygii</taxon>
        <taxon>Neopterygii</taxon>
        <taxon>Teleostei</taxon>
        <taxon>Protacanthopterygii</taxon>
        <taxon>Salmoniformes</taxon>
        <taxon>Salmonidae</taxon>
        <taxon>Salmoninae</taxon>
        <taxon>Hucho</taxon>
    </lineage>
</organism>
<feature type="disulfide bond" evidence="20">
    <location>
        <begin position="944"/>
        <end position="953"/>
    </location>
</feature>
<feature type="domain" description="Laminin G" evidence="22">
    <location>
        <begin position="1873"/>
        <end position="2052"/>
    </location>
</feature>
<feature type="disulfide bond" evidence="20">
    <location>
        <begin position="376"/>
        <end position="388"/>
    </location>
</feature>
<feature type="disulfide bond" evidence="20">
    <location>
        <begin position="998"/>
        <end position="1007"/>
    </location>
</feature>
<feature type="domain" description="Laminin G" evidence="22">
    <location>
        <begin position="2452"/>
        <end position="2622"/>
    </location>
</feature>
<evidence type="ECO:0000256" key="13">
    <source>
        <dbReference type="ARBA" id="ARBA00023292"/>
    </source>
</evidence>
<feature type="disulfide bond" evidence="20">
    <location>
        <begin position="969"/>
        <end position="981"/>
    </location>
</feature>
<comment type="subunit">
    <text evidence="14">Laminin is a complex glycoprotein, consisting of three different polypeptide chains (alpha, beta, gamma), which are bound to each other by disulfide bonds into a cross-shaped molecule comprising one long and three short arms with globules at each end. Alpha-1 is a subunit of laminin-1 (laminin-111 or EHS laminin) and laminin-3 (laminin-121 or S-laminin).</text>
</comment>
<evidence type="ECO:0000256" key="10">
    <source>
        <dbReference type="ARBA" id="ARBA00023054"/>
    </source>
</evidence>
<dbReference type="Ensembl" id="ENSHHUT00000016630.1">
    <property type="protein sequence ID" value="ENSHHUP00000016067.1"/>
    <property type="gene ID" value="ENSHHUG00000009581.1"/>
</dbReference>
<feature type="domain" description="Laminin EGF-like" evidence="23">
    <location>
        <begin position="969"/>
        <end position="1027"/>
    </location>
</feature>
<feature type="domain" description="Laminin G" evidence="22">
    <location>
        <begin position="2241"/>
        <end position="2421"/>
    </location>
</feature>
<protein>
    <recommendedName>
        <fullName evidence="15">Laminin subunit alpha-1</fullName>
    </recommendedName>
    <alternativeName>
        <fullName evidence="17">Laminin-1 subunit alpha</fullName>
    </alternativeName>
    <alternativeName>
        <fullName evidence="18">Laminin-3 subunit alpha</fullName>
    </alternativeName>
    <alternativeName>
        <fullName evidence="16">S-laminin subunit alpha</fullName>
    </alternativeName>
</protein>
<keyword evidence="10 21" id="KW-0175">Coiled coil</keyword>
<dbReference type="FunFam" id="2.10.25.10:FF:000082">
    <property type="entry name" value="Laminin subunit alpha 1"/>
    <property type="match status" value="2"/>
</dbReference>
<evidence type="ECO:0000256" key="15">
    <source>
        <dbReference type="ARBA" id="ARBA00072594"/>
    </source>
</evidence>
<dbReference type="Proteomes" id="UP000314982">
    <property type="component" value="Unassembled WGS sequence"/>
</dbReference>
<dbReference type="SMART" id="SM00181">
    <property type="entry name" value="EGF"/>
    <property type="match status" value="9"/>
</dbReference>
<feature type="disulfide bond" evidence="20">
    <location>
        <begin position="802"/>
        <end position="811"/>
    </location>
</feature>
<sequence length="2810" mass="306733">GEIMRMGLNCNAEITTNATCGEPEPEMYCKLVEHVPGRRIRNSQCRTCNAQSQNTKEQHPITNAIDGTNGWWQSPSIKNGRQFHWVTLTLDLHQIFQVAYIIIKAANSPRPGNWVLERSMDGVDYTPWQYYAISDTECLTRYNITPRLGPPTYKGDDEVICTSYYSRLVPLEHGEIHTSLINGRPSADQLTPELLDFTSARYIRLRLQRIRTLNADLMTLSYRDPKEVDPIVTRRYYYSIKDISVGGMCICYGHAQSCPWDPVAKKLQCVCEHNTCGESCNECCPGYHQELWQPGTLSDGNTCEKCNCHDKANDCYFNQTVANRKMSMNSHGDFHGGGVCISCTQNTAGVNCETCADGFYRPNKVSPYNENPCVECSCDMKGSLTPACIRDDNHAKPENDLNPGQCLCKEGFAGERCDRCVFGYRDFPLCSRCECSLEGSLNIDPCTECICKCQIWIVCACVYMCVCAGVGLCHHCKSKCVANYHVWMCHQGNGRTLRQTPPRQLLLTPLREQHVAVELLPQGFVDLHTGQRVDRDELMTALADVAGLRIRGHLNASAEGALRLSTISLDMVDINSTNTVQARDVEQCECPLGYSGTSCESCSSGFYRVGGILFGGNCLQCECNDHATECDINGVCLDCTHNTTGPHCDQCLHGYYGNPSEGTPEDCQRCACPLTVVTNNFSPTCLLEGPGQVTCDQCQQGYTGTKCERCANGYHGDPTVAGQECVVCECNSNVDPWEPGHCDTSSGMCLKCHSHTSGDQCERCKDGYYGDAIAAKNCQACGCHEKGSYSGVCDLLTGQCTCKPNVVGEKCDQCQVGFHGLLNEKGCRECDCIQSGSVSTACEEDGRCQCIPGVAGDKCDRCHHSYFNYQGNGCTQCECAHTHGNCNVTTGECICPPHTRGEKCDLCEEGHWGHDTVTGCKSCNCSETGSSATQCGITNGQCQCRSVFAGQNCDRCAMGYRGYPECTVCNCNINGTREEFCDEELGVCSCEAPGNCVCKDNVGGGSCDECKKGTLGLSVSNPAGCSPCFCFGVSSDCEEVGGMVRVPITLGSDPELLHVVSQSDLQGSVVGVYYQNPDMLLDTRDIETPSLAGPYYWRLPKHYQGNKLLSYGGKLSFVVAFYAMDGAGLANYEPQVLMRGGHLGKQVIYIDMPAPDNGVTTRQDVPLTEHKWKYFNSVSEKAVSHSDFMAVLSNIEYIIIKASYGTGLQQSRISNITMDTALEAEQGLEDMELASLIETCECPAGYAGLSCQECAPGYYRQPVTELNMRGKRPLIQPCVPCRCNNHSKACDPDTGECLGCQHNTAGEHCSVCSSGYYGNVKGSVSDCSLCACPLKENSFSPTCALEGVVGDFRCNACKPGYEGRYCERCAVGYYGNPSASGGKCEECRCSTAGCLHPACDSLTGQCECKAGVRGHLCDQCEARHVLDGDQCVSCDEECTRVLLDDLDAIERSFLSVNLTGIILSPYSTLVNLENNTRETLMSSDRSPAYHLTRDEEDMTNLTQDIDGLLQKAMGVSADGEEVARSTENSVTQGAELLENINIIQTAIQGAAALLQRVQKNLQKPQGVIEFQTLNISSSLTQHHQQLVGAQALLNTARENNNHTHTLLGNINTILPQYQQNVSRLNQTAETQLEETQDILADAVNLAEDMGNITSQLEGAKEQLEQWNPMLRKHVDALVMELRKQEALELVYKAEDHAQELSKNAQALQSSLAEVMNTTLNATSAAHTNSNIRVNVQPAEEMVNRAILTAAMALNMVSRRTFSVPSLLISDHGITRLVPDLFGLSCQLLWPNTIRVGKTAQTDLGPDISITNLSYLLSLLARTAESKLKEAESRTERLYDCLKPLKTLGENLSRNLSEIREMINQARKQAASIKVSVLADKDCVRAYKPEMSSSNFNTLTMTVKTSELDNLLFYMGSSSSVDFMAVEMRHGKVAFLWDVGSGHAKLEYPDIQINNNKWHRINATRFGKHGTLSVHQLESDPLPAVKTISPGSATVLDVNKFTLIYVGGLGGQIKKSSVVKMTQFKGCMGEASLNEKNIGLWNYAEREGQCRGCFMSPQTEETSFHFDGSGYSVVEKPLRSTSTSIILLFKTLSPNGLLLYLASNGTRDFLSIELVEGQVRLTFELGSGPLTLSSNKAYNTGSWYKITLQRNKRKAYLSVMAADNLSEKEIIEAESPGSASDLNRSDLDPIYIGGLPMSRPIRRQVVARSYVGCIKNMEIARSNFDLLRDSYGVKKGCVLEPIRSVSILREGYVELPSMSLGSQGELLASFSTRNHTGIILAGFSKAGTRKRRQPFLAVMLVAGHLEVHVNMVEGGSVHKVVVKSRSGSFSDGQEHSVILQRNRKTMMVLVDEDHQETVRLSSEKASLTLTSLYMGGLPPEEGTGLLRTTSSFYGCIRNLALDAKLLDLSAAVKYHNVDMDSCLLEERPKRVILPDDTDLECASMDNSTSLPEAHQFGISRHSHKVLSINPNTVRRSFSLELSVRTYAQSGLIYYMAHANQMDYATLQLLGGRLFFTCDKGSGPATASFPVPVNDGQWHTVKTDFNKKSVVISVDSQASAPVLAKGNTLDVENKLYLGGLPHTSTAKKIGNVTHSLAGCIQKVILNSVELDTQSPVSEHSTAHCFTAAQDGTFFNGSGYAALMKDGYKVGSDVTVALEFRSTAPDGVLLGVSSAKVDAIGLELASGQAVFHVNNGAGRVSATSRLGRWLCDGRWHTLLAKKTKNALSLSVDGVTVLTDNPHPQSTSAETKDPVYVGGFPVGVKQNCLTSRSPFRGCMRNIRLIKGHVIDFLDFSTAFTLQGVSPHSCPGTAA</sequence>
<feature type="disulfide bond" evidence="20">
    <location>
        <begin position="1357"/>
        <end position="1366"/>
    </location>
</feature>
<evidence type="ECO:0000256" key="16">
    <source>
        <dbReference type="ARBA" id="ARBA00075127"/>
    </source>
</evidence>
<keyword evidence="7" id="KW-0677">Repeat</keyword>
<keyword evidence="6" id="KW-0732">Signal</keyword>
<reference evidence="27" key="1">
    <citation type="submission" date="2018-06" db="EMBL/GenBank/DDBJ databases">
        <title>Genome assembly of Danube salmon.</title>
        <authorList>
            <person name="Macqueen D.J."/>
            <person name="Gundappa M.K."/>
        </authorList>
    </citation>
    <scope>NUCLEOTIDE SEQUENCE [LARGE SCALE GENOMIC DNA]</scope>
</reference>
<dbReference type="PROSITE" id="PS50025">
    <property type="entry name" value="LAM_G_DOMAIN"/>
    <property type="match status" value="5"/>
</dbReference>
<dbReference type="SMART" id="SM00282">
    <property type="entry name" value="LamG"/>
    <property type="match status" value="5"/>
</dbReference>
<feature type="disulfide bond" evidence="19">
    <location>
        <begin position="2394"/>
        <end position="2421"/>
    </location>
</feature>
<dbReference type="GO" id="GO:0043256">
    <property type="term" value="C:laminin complex"/>
    <property type="evidence" value="ECO:0007669"/>
    <property type="project" value="UniProtKB-ARBA"/>
</dbReference>
<evidence type="ECO:0000256" key="4">
    <source>
        <dbReference type="ARBA" id="ARBA00022530"/>
    </source>
</evidence>
<feature type="disulfide bond" evidence="20">
    <location>
        <begin position="895"/>
        <end position="904"/>
    </location>
</feature>
<dbReference type="PROSITE" id="PS01248">
    <property type="entry name" value="EGF_LAM_1"/>
    <property type="match status" value="5"/>
</dbReference>
<evidence type="ECO:0000259" key="23">
    <source>
        <dbReference type="PROSITE" id="PS50027"/>
    </source>
</evidence>
<feature type="disulfide bond" evidence="20">
    <location>
        <begin position="850"/>
        <end position="859"/>
    </location>
</feature>
<feature type="domain" description="Laminin G" evidence="22">
    <location>
        <begin position="2627"/>
        <end position="2805"/>
    </location>
</feature>
<dbReference type="PROSITE" id="PS51117">
    <property type="entry name" value="LAMININ_NTER"/>
    <property type="match status" value="1"/>
</dbReference>
<dbReference type="InterPro" id="IPR001791">
    <property type="entry name" value="Laminin_G"/>
</dbReference>
<dbReference type="FunFam" id="2.10.25.10:FF:000033">
    <property type="entry name" value="Laminin subunit alpha 2"/>
    <property type="match status" value="2"/>
</dbReference>
<keyword evidence="3" id="KW-0964">Secreted</keyword>
<dbReference type="FunFam" id="2.10.25.10:FF:000094">
    <property type="entry name" value="Laminin subunit alpha-2"/>
    <property type="match status" value="1"/>
</dbReference>
<evidence type="ECO:0000256" key="2">
    <source>
        <dbReference type="ARBA" id="ARBA00004302"/>
    </source>
</evidence>
<feature type="disulfide bond" evidence="20">
    <location>
        <begin position="1387"/>
        <end position="1399"/>
    </location>
</feature>
<dbReference type="Gene3D" id="2.60.120.200">
    <property type="match status" value="5"/>
</dbReference>
<keyword evidence="12" id="KW-0325">Glycoprotein</keyword>
<evidence type="ECO:0000256" key="20">
    <source>
        <dbReference type="PROSITE-ProRule" id="PRU00460"/>
    </source>
</evidence>
<evidence type="ECO:0000256" key="21">
    <source>
        <dbReference type="SAM" id="Coils"/>
    </source>
</evidence>
<evidence type="ECO:0000256" key="9">
    <source>
        <dbReference type="ARBA" id="ARBA00022889"/>
    </source>
</evidence>
<dbReference type="Pfam" id="PF24973">
    <property type="entry name" value="EGF_LMN_ATRN"/>
    <property type="match status" value="3"/>
</dbReference>
<evidence type="ECO:0000256" key="7">
    <source>
        <dbReference type="ARBA" id="ARBA00022737"/>
    </source>
</evidence>
<keyword evidence="13 20" id="KW-0424">Laminin EGF-like domain</keyword>
<feature type="domain" description="Laminin EGF-like" evidence="23">
    <location>
        <begin position="1387"/>
        <end position="1433"/>
    </location>
</feature>
<dbReference type="PROSITE" id="PS00022">
    <property type="entry name" value="EGF_1"/>
    <property type="match status" value="1"/>
</dbReference>
<dbReference type="GO" id="GO:0007155">
    <property type="term" value="P:cell adhesion"/>
    <property type="evidence" value="ECO:0007669"/>
    <property type="project" value="UniProtKB-KW"/>
</dbReference>
<dbReference type="InterPro" id="IPR000742">
    <property type="entry name" value="EGF"/>
</dbReference>
<keyword evidence="9" id="KW-0130">Cell adhesion</keyword>
<dbReference type="PROSITE" id="PS51115">
    <property type="entry name" value="LAMININ_IVA"/>
    <property type="match status" value="1"/>
</dbReference>
<keyword evidence="5" id="KW-0597">Phosphoprotein</keyword>
<dbReference type="InterPro" id="IPR008979">
    <property type="entry name" value="Galactose-bd-like_sf"/>
</dbReference>
<dbReference type="GeneTree" id="ENSGT00940000157124"/>
<comment type="function">
    <text evidence="1">Binding to cells via a high affinity receptor, laminin is thought to mediate the attachment, migration and organization of cells into tissues during embryonic development by interacting with other extracellular matrix components.</text>
</comment>
<dbReference type="InterPro" id="IPR050440">
    <property type="entry name" value="Laminin/Netrin_ECM"/>
</dbReference>
<keyword evidence="4" id="KW-0272">Extracellular matrix</keyword>
<proteinExistence type="predicted"/>
<dbReference type="STRING" id="62062.ENSHHUP00000016067"/>
<evidence type="ECO:0000256" key="14">
    <source>
        <dbReference type="ARBA" id="ARBA00065595"/>
    </source>
</evidence>
<dbReference type="SUPFAM" id="SSF49899">
    <property type="entry name" value="Concanavalin A-like lectins/glucanases"/>
    <property type="match status" value="5"/>
</dbReference>
<feature type="disulfide bond" evidence="20">
    <location>
        <begin position="923"/>
        <end position="935"/>
    </location>
</feature>
<evidence type="ECO:0000256" key="1">
    <source>
        <dbReference type="ARBA" id="ARBA00002418"/>
    </source>
</evidence>
<feature type="disulfide bond" evidence="20">
    <location>
        <begin position="1408"/>
        <end position="1417"/>
    </location>
</feature>
<dbReference type="FunFam" id="2.10.25.10:FF:000106">
    <property type="entry name" value="Heparan sulfate proteoglycan 2"/>
    <property type="match status" value="1"/>
</dbReference>
<dbReference type="Pfam" id="PF00053">
    <property type="entry name" value="EGF_laminin"/>
    <property type="match status" value="12"/>
</dbReference>
<evidence type="ECO:0000259" key="22">
    <source>
        <dbReference type="PROSITE" id="PS50025"/>
    </source>
</evidence>
<feature type="disulfide bond" evidence="20">
    <location>
        <begin position="1300"/>
        <end position="1309"/>
    </location>
</feature>
<reference evidence="26" key="2">
    <citation type="submission" date="2025-08" db="UniProtKB">
        <authorList>
            <consortium name="Ensembl"/>
        </authorList>
    </citation>
    <scope>IDENTIFICATION</scope>
</reference>